<name>S4Y9K1_SORCE</name>
<dbReference type="STRING" id="1254432.SCE1572_51550"/>
<proteinExistence type="predicted"/>
<evidence type="ECO:0000313" key="2">
    <source>
        <dbReference type="EMBL" id="AGP42212.1"/>
    </source>
</evidence>
<sequence>MTRPGRAIACRRSVQTEDSDDLETNEVEV</sequence>
<protein>
    <submittedName>
        <fullName evidence="2">Uncharacterized protein</fullName>
    </submittedName>
</protein>
<evidence type="ECO:0000256" key="1">
    <source>
        <dbReference type="SAM" id="MobiDB-lite"/>
    </source>
</evidence>
<accession>S4Y9K1</accession>
<dbReference type="KEGG" id="scu:SCE1572_51550"/>
<organism evidence="2 3">
    <name type="scientific">Sorangium cellulosum So0157-2</name>
    <dbReference type="NCBI Taxonomy" id="1254432"/>
    <lineage>
        <taxon>Bacteria</taxon>
        <taxon>Pseudomonadati</taxon>
        <taxon>Myxococcota</taxon>
        <taxon>Polyangia</taxon>
        <taxon>Polyangiales</taxon>
        <taxon>Polyangiaceae</taxon>
        <taxon>Sorangium</taxon>
    </lineage>
</organism>
<feature type="region of interest" description="Disordered" evidence="1">
    <location>
        <begin position="1"/>
        <end position="29"/>
    </location>
</feature>
<feature type="compositionally biased region" description="Acidic residues" evidence="1">
    <location>
        <begin position="17"/>
        <end position="29"/>
    </location>
</feature>
<dbReference type="HOGENOM" id="CLU_3410219_0_0_7"/>
<dbReference type="Proteomes" id="UP000014803">
    <property type="component" value="Chromosome"/>
</dbReference>
<gene>
    <name evidence="2" type="ORF">SCE1572_51550</name>
</gene>
<dbReference type="AlphaFoldDB" id="S4Y9K1"/>
<dbReference type="EMBL" id="CP003969">
    <property type="protein sequence ID" value="AGP42212.1"/>
    <property type="molecule type" value="Genomic_DNA"/>
</dbReference>
<evidence type="ECO:0000313" key="3">
    <source>
        <dbReference type="Proteomes" id="UP000014803"/>
    </source>
</evidence>
<reference evidence="2 3" key="1">
    <citation type="journal article" date="2013" name="Sci. Rep.">
        <title>Extraordinary expansion of a Sorangium cellulosum genome from an alkaline milieu.</title>
        <authorList>
            <person name="Han K."/>
            <person name="Li Z.F."/>
            <person name="Peng R."/>
            <person name="Zhu L.P."/>
            <person name="Zhou T."/>
            <person name="Wang L.G."/>
            <person name="Li S.G."/>
            <person name="Zhang X.B."/>
            <person name="Hu W."/>
            <person name="Wu Z.H."/>
            <person name="Qin N."/>
            <person name="Li Y.Z."/>
        </authorList>
    </citation>
    <scope>NUCLEOTIDE SEQUENCE [LARGE SCALE GENOMIC DNA]</scope>
    <source>
        <strain evidence="2 3">So0157-2</strain>
    </source>
</reference>